<dbReference type="PANTHER" id="PTHR39210:SF1">
    <property type="entry name" value="HEPARIN-SULFATE LYASE"/>
    <property type="match status" value="1"/>
</dbReference>
<evidence type="ECO:0000313" key="7">
    <source>
        <dbReference type="EMBL" id="NOU67958.1"/>
    </source>
</evidence>
<dbReference type="Pfam" id="PF16889">
    <property type="entry name" value="Hepar_II_III_N"/>
    <property type="match status" value="1"/>
</dbReference>
<evidence type="ECO:0000313" key="8">
    <source>
        <dbReference type="Proteomes" id="UP000653578"/>
    </source>
</evidence>
<feature type="domain" description="Heparinase II/III-like C-terminal" evidence="5">
    <location>
        <begin position="351"/>
        <end position="572"/>
    </location>
</feature>
<evidence type="ECO:0000259" key="5">
    <source>
        <dbReference type="Pfam" id="PF07940"/>
    </source>
</evidence>
<keyword evidence="2" id="KW-0732">Signal</keyword>
<keyword evidence="8" id="KW-1185">Reference proteome</keyword>
<dbReference type="Pfam" id="PF07940">
    <property type="entry name" value="Hepar_II_III_C"/>
    <property type="match status" value="1"/>
</dbReference>
<comment type="caution">
    <text evidence="7">The sequence shown here is derived from an EMBL/GenBank/DDBJ whole genome shotgun (WGS) entry which is preliminary data.</text>
</comment>
<dbReference type="InterPro" id="IPR012480">
    <property type="entry name" value="Hepar_II_III_C"/>
</dbReference>
<dbReference type="Gene3D" id="2.70.98.70">
    <property type="match status" value="1"/>
</dbReference>
<dbReference type="Proteomes" id="UP000653578">
    <property type="component" value="Unassembled WGS sequence"/>
</dbReference>
<proteinExistence type="predicted"/>
<accession>A0ABX1XJ82</accession>
<feature type="domain" description="Heparin-sulfate lyase N-terminal" evidence="6">
    <location>
        <begin position="44"/>
        <end position="296"/>
    </location>
</feature>
<gene>
    <name evidence="7" type="ORF">GC096_28425</name>
</gene>
<evidence type="ECO:0000256" key="4">
    <source>
        <dbReference type="ARBA" id="ARBA00023239"/>
    </source>
</evidence>
<keyword evidence="4" id="KW-0456">Lyase</keyword>
<dbReference type="RefSeq" id="WP_171635053.1">
    <property type="nucleotide sequence ID" value="NZ_WHNY01000075.1"/>
</dbReference>
<dbReference type="InterPro" id="IPR031680">
    <property type="entry name" value="Hepar_II_III_N"/>
</dbReference>
<evidence type="ECO:0000256" key="3">
    <source>
        <dbReference type="ARBA" id="ARBA00022764"/>
    </source>
</evidence>
<dbReference type="SUPFAM" id="SSF48230">
    <property type="entry name" value="Chondroitin AC/alginate lyase"/>
    <property type="match status" value="1"/>
</dbReference>
<evidence type="ECO:0000256" key="1">
    <source>
        <dbReference type="ARBA" id="ARBA00004418"/>
    </source>
</evidence>
<organism evidence="7 8">
    <name type="scientific">Paenibacillus plantarum</name>
    <dbReference type="NCBI Taxonomy" id="2654975"/>
    <lineage>
        <taxon>Bacteria</taxon>
        <taxon>Bacillati</taxon>
        <taxon>Bacillota</taxon>
        <taxon>Bacilli</taxon>
        <taxon>Bacillales</taxon>
        <taxon>Paenibacillaceae</taxon>
        <taxon>Paenibacillus</taxon>
    </lineage>
</organism>
<sequence length="648" mass="74237">MMQFYVTNAELREAAGTFKVYFSLRVEQIVEKAEHACEGKFKLPYTMAAEVWIDHGIQPDWLYNPTEDLEYTWILNRHWHLRDLGIAYLLTGDERYVEAYKRHISSWIEQNPKPTSLTYEQMVYFQRPGPWRLLEVGLRVQSWVWGYMLMSHSALLDDDFEKRWRDSLVEQATFLSRYLGETSINHATMHMQGLFMVGTFLADHVEAPYWRQLAQERLTLCLHDQIRADGIQNELTPHYHTASLDMFGTPFLLAKQTGRPFPNSYLEKLKSMVAFSVATIRPDGKAVALSDSDSGEDVRAKIGFIGAICENEAICLQGEISEELLWLLGREKFAYWLERMGSKEKGIPSTIAFPDSGYYVMQDAQQYVFFDAAPLGGAHGHADALHVEWMHRGRLIFGDSGRYTYQEGEWRRYFKGTSSHNTITVDDQDQKPYVSTQQWGEPEATVAVHRWVSCESYDFIDASHQGYARLSDPVVHRRWLLMGKELPFLLIVDGLDGVGMHDMQQLFHLSDSARVTVCNRRGDEVIEAEISYEEERGKTSSCRMYWAGSACVSASLTTKEGWRSDQYGTKQAIPVLAYRQSFTQRAFITTLCLPDGEANESEAWQLEFLKVNEVDGHVEIQMLLTQSGECQVAITVGEQAVTIKANEK</sequence>
<dbReference type="EMBL" id="WHNY01000075">
    <property type="protein sequence ID" value="NOU67958.1"/>
    <property type="molecule type" value="Genomic_DNA"/>
</dbReference>
<comment type="subcellular location">
    <subcellularLocation>
        <location evidence="1">Periplasm</location>
    </subcellularLocation>
</comment>
<reference evidence="7 8" key="1">
    <citation type="submission" date="2019-10" db="EMBL/GenBank/DDBJ databases">
        <title>Description of Paenibacillus humi sp. nov.</title>
        <authorList>
            <person name="Carlier A."/>
            <person name="Qi S."/>
        </authorList>
    </citation>
    <scope>NUCLEOTIDE SEQUENCE [LARGE SCALE GENOMIC DNA]</scope>
    <source>
        <strain evidence="7 8">LMG 31461</strain>
    </source>
</reference>
<evidence type="ECO:0000259" key="6">
    <source>
        <dbReference type="Pfam" id="PF16889"/>
    </source>
</evidence>
<protein>
    <submittedName>
        <fullName evidence="7">Heparinase</fullName>
    </submittedName>
</protein>
<dbReference type="InterPro" id="IPR008929">
    <property type="entry name" value="Chondroitin_lyas"/>
</dbReference>
<name>A0ABX1XJ82_9BACL</name>
<evidence type="ECO:0000256" key="2">
    <source>
        <dbReference type="ARBA" id="ARBA00022729"/>
    </source>
</evidence>
<keyword evidence="3" id="KW-0574">Periplasm</keyword>
<dbReference type="PANTHER" id="PTHR39210">
    <property type="entry name" value="HEPARIN-SULFATE LYASE"/>
    <property type="match status" value="1"/>
</dbReference>
<dbReference type="Gene3D" id="1.50.10.100">
    <property type="entry name" value="Chondroitin AC/alginate lyase"/>
    <property type="match status" value="1"/>
</dbReference>